<keyword evidence="4 6" id="KW-1133">Transmembrane helix</keyword>
<dbReference type="GO" id="GO:0005886">
    <property type="term" value="C:plasma membrane"/>
    <property type="evidence" value="ECO:0007669"/>
    <property type="project" value="TreeGrafter"/>
</dbReference>
<dbReference type="GO" id="GO:0008360">
    <property type="term" value="P:regulation of cell shape"/>
    <property type="evidence" value="ECO:0007669"/>
    <property type="project" value="UniProtKB-KW"/>
</dbReference>
<dbReference type="GO" id="GO:0032153">
    <property type="term" value="C:cell division site"/>
    <property type="evidence" value="ECO:0007669"/>
    <property type="project" value="TreeGrafter"/>
</dbReference>
<reference evidence="7" key="1">
    <citation type="submission" date="2018-05" db="EMBL/GenBank/DDBJ databases">
        <authorList>
            <person name="Lanie J.A."/>
            <person name="Ng W.-L."/>
            <person name="Kazmierczak K.M."/>
            <person name="Andrzejewski T.M."/>
            <person name="Davidsen T.M."/>
            <person name="Wayne K.J."/>
            <person name="Tettelin H."/>
            <person name="Glass J.I."/>
            <person name="Rusch D."/>
            <person name="Podicherti R."/>
            <person name="Tsui H.-C.T."/>
            <person name="Winkler M.E."/>
        </authorList>
    </citation>
    <scope>NUCLEOTIDE SEQUENCE</scope>
</reference>
<evidence type="ECO:0000313" key="7">
    <source>
        <dbReference type="EMBL" id="SVD84065.1"/>
    </source>
</evidence>
<dbReference type="Pfam" id="PF01098">
    <property type="entry name" value="FTSW_RODA_SPOVE"/>
    <property type="match status" value="1"/>
</dbReference>
<keyword evidence="5 6" id="KW-0472">Membrane</keyword>
<dbReference type="GO" id="GO:0015648">
    <property type="term" value="F:lipid-linked peptidoglycan transporter activity"/>
    <property type="evidence" value="ECO:0007669"/>
    <property type="project" value="TreeGrafter"/>
</dbReference>
<dbReference type="InterPro" id="IPR001182">
    <property type="entry name" value="FtsW/RodA"/>
</dbReference>
<keyword evidence="2 6" id="KW-0812">Transmembrane</keyword>
<evidence type="ECO:0000256" key="5">
    <source>
        <dbReference type="ARBA" id="ARBA00023136"/>
    </source>
</evidence>
<evidence type="ECO:0000256" key="6">
    <source>
        <dbReference type="SAM" id="Phobius"/>
    </source>
</evidence>
<dbReference type="EMBL" id="UINC01176776">
    <property type="protein sequence ID" value="SVD84065.1"/>
    <property type="molecule type" value="Genomic_DNA"/>
</dbReference>
<dbReference type="PANTHER" id="PTHR30474">
    <property type="entry name" value="CELL CYCLE PROTEIN"/>
    <property type="match status" value="1"/>
</dbReference>
<feature type="transmembrane region" description="Helical" evidence="6">
    <location>
        <begin position="137"/>
        <end position="158"/>
    </location>
</feature>
<feature type="transmembrane region" description="Helical" evidence="6">
    <location>
        <begin position="45"/>
        <end position="66"/>
    </location>
</feature>
<evidence type="ECO:0008006" key="8">
    <source>
        <dbReference type="Google" id="ProtNLM"/>
    </source>
</evidence>
<evidence type="ECO:0000256" key="1">
    <source>
        <dbReference type="ARBA" id="ARBA00004141"/>
    </source>
</evidence>
<keyword evidence="3" id="KW-0133">Cell shape</keyword>
<evidence type="ECO:0000256" key="2">
    <source>
        <dbReference type="ARBA" id="ARBA00022692"/>
    </source>
</evidence>
<dbReference type="PANTHER" id="PTHR30474:SF1">
    <property type="entry name" value="PEPTIDOGLYCAN GLYCOSYLTRANSFERASE MRDB"/>
    <property type="match status" value="1"/>
</dbReference>
<feature type="transmembrane region" description="Helical" evidence="6">
    <location>
        <begin position="165"/>
        <end position="184"/>
    </location>
</feature>
<organism evidence="7">
    <name type="scientific">marine metagenome</name>
    <dbReference type="NCBI Taxonomy" id="408172"/>
    <lineage>
        <taxon>unclassified sequences</taxon>
        <taxon>metagenomes</taxon>
        <taxon>ecological metagenomes</taxon>
    </lineage>
</organism>
<dbReference type="AlphaFoldDB" id="A0A382YMJ0"/>
<feature type="transmembrane region" description="Helical" evidence="6">
    <location>
        <begin position="78"/>
        <end position="95"/>
    </location>
</feature>
<sequence length="263" mass="29936">MLHIRKLRVDWLMFGALIGLMIFGGTFVLSAAIDQYEMEPLQDTYFFRQLVFYGLGLLLAVLFVVVDYHRLAGWSRPAYWLMILLLVLVLIPGIGEVRHGARRWFDLGVTLIQPSEFAKLAFIFALADFLTRPNEEMLMPGVFLKALGMTALPFILILKEPDLGSSLVFFPIGIAMMFIAGVPLRFLGKFLGASAVLVVFVIINALYFPADWRISLQEYQRQRLLVYFHKDFAPPNATPAERKAARALQRERTHNIRQAEISV</sequence>
<comment type="subcellular location">
    <subcellularLocation>
        <location evidence="1">Membrane</location>
        <topology evidence="1">Multi-pass membrane protein</topology>
    </subcellularLocation>
</comment>
<gene>
    <name evidence="7" type="ORF">METZ01_LOCUS436919</name>
</gene>
<accession>A0A382YMJ0</accession>
<proteinExistence type="predicted"/>
<feature type="transmembrane region" description="Helical" evidence="6">
    <location>
        <begin position="12"/>
        <end position="33"/>
    </location>
</feature>
<evidence type="ECO:0000256" key="3">
    <source>
        <dbReference type="ARBA" id="ARBA00022960"/>
    </source>
</evidence>
<evidence type="ECO:0000256" key="4">
    <source>
        <dbReference type="ARBA" id="ARBA00022989"/>
    </source>
</evidence>
<feature type="transmembrane region" description="Helical" evidence="6">
    <location>
        <begin position="190"/>
        <end position="208"/>
    </location>
</feature>
<name>A0A382YMJ0_9ZZZZ</name>
<feature type="non-terminal residue" evidence="7">
    <location>
        <position position="263"/>
    </location>
</feature>
<dbReference type="GO" id="GO:0051301">
    <property type="term" value="P:cell division"/>
    <property type="evidence" value="ECO:0007669"/>
    <property type="project" value="InterPro"/>
</dbReference>
<protein>
    <recommendedName>
        <fullName evidence="8">Rod shape-determining protein RodA</fullName>
    </recommendedName>
</protein>